<organism evidence="2 3">
    <name type="scientific">Streptosporangium vulgare</name>
    <dbReference type="NCBI Taxonomy" id="46190"/>
    <lineage>
        <taxon>Bacteria</taxon>
        <taxon>Bacillati</taxon>
        <taxon>Actinomycetota</taxon>
        <taxon>Actinomycetes</taxon>
        <taxon>Streptosporangiales</taxon>
        <taxon>Streptosporangiaceae</taxon>
        <taxon>Streptosporangium</taxon>
    </lineage>
</organism>
<reference evidence="2 3" key="1">
    <citation type="submission" date="2024-09" db="EMBL/GenBank/DDBJ databases">
        <authorList>
            <person name="Sun Q."/>
            <person name="Mori K."/>
        </authorList>
    </citation>
    <scope>NUCLEOTIDE SEQUENCE [LARGE SCALE GENOMIC DNA]</scope>
    <source>
        <strain evidence="2 3">JCM 3028</strain>
    </source>
</reference>
<feature type="region of interest" description="Disordered" evidence="1">
    <location>
        <begin position="61"/>
        <end position="80"/>
    </location>
</feature>
<feature type="compositionally biased region" description="Basic and acidic residues" evidence="1">
    <location>
        <begin position="234"/>
        <end position="253"/>
    </location>
</feature>
<evidence type="ECO:0008006" key="4">
    <source>
        <dbReference type="Google" id="ProtNLM"/>
    </source>
</evidence>
<dbReference type="Proteomes" id="UP001589610">
    <property type="component" value="Unassembled WGS sequence"/>
</dbReference>
<keyword evidence="3" id="KW-1185">Reference proteome</keyword>
<protein>
    <recommendedName>
        <fullName evidence="4">Chromosome segregation ATPase</fullName>
    </recommendedName>
</protein>
<dbReference type="EMBL" id="JBHMBS010000043">
    <property type="protein sequence ID" value="MFB9681985.1"/>
    <property type="molecule type" value="Genomic_DNA"/>
</dbReference>
<dbReference type="PROSITE" id="PS51257">
    <property type="entry name" value="PROKAR_LIPOPROTEIN"/>
    <property type="match status" value="1"/>
</dbReference>
<gene>
    <name evidence="2" type="ORF">ACFFRH_41490</name>
</gene>
<feature type="region of interest" description="Disordered" evidence="1">
    <location>
        <begin position="339"/>
        <end position="360"/>
    </location>
</feature>
<evidence type="ECO:0000256" key="1">
    <source>
        <dbReference type="SAM" id="MobiDB-lite"/>
    </source>
</evidence>
<feature type="compositionally biased region" description="Basic and acidic residues" evidence="1">
    <location>
        <begin position="268"/>
        <end position="302"/>
    </location>
</feature>
<dbReference type="InterPro" id="IPR023286">
    <property type="entry name" value="ABATE_dom_sf"/>
</dbReference>
<evidence type="ECO:0000313" key="2">
    <source>
        <dbReference type="EMBL" id="MFB9681985.1"/>
    </source>
</evidence>
<accession>A0ABV5TV30</accession>
<comment type="caution">
    <text evidence="2">The sequence shown here is derived from an EMBL/GenBank/DDBJ whole genome shotgun (WGS) entry which is preliminary data.</text>
</comment>
<sequence>MRLLLLIHRTIGSISAFQACDKATYRKPAWDALIFEISFRIETKSDRSRTIRCYSLSMTEDPSHAVAPSAPLETGPDDPDTGRMCARSGCANRLEPTGRGGGRRSGRPALYCGDACRSAAHRARTATHTPMVAEALRRTGALSGDLLAAGEQWSVQLAAFREALHAATTGALTQIDAAEQAAEEARAAAAAAEQRAADHVAAADRRATAAQDKAKAAIAASETAMEKAAAAQQRAEESERAAWRTAGEHESARTHAQQNATTSAERATTAERATRRITSERDALQGVLDTERRQARAAATEHDRQIAALKTALADRTTALDQAHTDLKAAASRAERAETAREKTHQEVAAARAETTQVREELATEREQLRRTGIQRDEARTAIAVAGARLEVLQKALEGAELRAQAAEQREEAAQQTINRLLTLQPPPQAATAEGGLDPV</sequence>
<feature type="region of interest" description="Disordered" evidence="1">
    <location>
        <begin position="421"/>
        <end position="440"/>
    </location>
</feature>
<name>A0ABV5TV30_9ACTN</name>
<dbReference type="RefSeq" id="WP_386163485.1">
    <property type="nucleotide sequence ID" value="NZ_JBHMBS010000043.1"/>
</dbReference>
<feature type="region of interest" description="Disordered" evidence="1">
    <location>
        <begin position="227"/>
        <end position="302"/>
    </location>
</feature>
<evidence type="ECO:0000313" key="3">
    <source>
        <dbReference type="Proteomes" id="UP001589610"/>
    </source>
</evidence>
<proteinExistence type="predicted"/>
<dbReference type="SUPFAM" id="SSF160904">
    <property type="entry name" value="Jann2411-like"/>
    <property type="match status" value="1"/>
</dbReference>